<dbReference type="AlphaFoldDB" id="A0A554MU70"/>
<proteinExistence type="predicted"/>
<dbReference type="InParanoid" id="A0A554MU70"/>
<dbReference type="Proteomes" id="UP000319894">
    <property type="component" value="Unassembled WGS sequence"/>
</dbReference>
<protein>
    <recommendedName>
        <fullName evidence="2">GLUG domain-containing protein</fullName>
    </recommendedName>
</protein>
<evidence type="ECO:0000313" key="4">
    <source>
        <dbReference type="Proteomes" id="UP000319894"/>
    </source>
</evidence>
<sequence length="657" mass="67075">MFFIIRLAYISMKSRDLKRRTVLKIAAGIGGVLSLGSTSAGAQSNEIEIEDWNDLDAIRENLNGDYVLVNDLDEATAGYDEHVVNPPAGFDPIGNEENPFTGTFDGNRREISGLQIDVPSDDQVGLFAHIRRGAVTDVTLSEVDVTGGSSVGGLVGFNTAPGTEEGPHGITNVDVSGSVSGTNRVGGIVGLSRTSAEITDSTAACEVIADGNSVGGLIGAHNGDIISESAATGSVDGEFNTGGFVGVNFDNINNCHATGDVEGETTGGFAGGNDSGAEITRSYATGDVTSNGRAGGFAGGNAGGTITESFAAGSVSGGENTGGFVSRNGNEFAEEDGFRAEITDCYAVGEVTGDERVGGFVGHNFFGDVEQSYAAGNVSGNESVGGFAGVNRDGSTANNVFWDATTAESSDGGIALSTAEMQGASATEEMGGFAFGNTWQTVVEDESINGATSDADGYPILSRLASEPQLNAQGISNEGPPAPGDGGQAPVALSLEAPGTVQPGGTVTVTAELTNRDVPEPTSGSIELTTVPEPLSLPSDSENPVFLGFAGNALPAVGESVTQQFEINVAQEAAVEQDLTLEAEAVVQNDTDEFNTTTTQTVTITDQQAPVERFDTNGEPGIQGDEVLDAISEFNEGGDVEATDVLDVISAFNENSG</sequence>
<dbReference type="InterPro" id="IPR011493">
    <property type="entry name" value="GLUG"/>
</dbReference>
<name>A0A554MU70_9EURY</name>
<feature type="region of interest" description="Disordered" evidence="1">
    <location>
        <begin position="471"/>
        <end position="491"/>
    </location>
</feature>
<dbReference type="Pfam" id="PF07581">
    <property type="entry name" value="Glug"/>
    <property type="match status" value="3"/>
</dbReference>
<evidence type="ECO:0000313" key="3">
    <source>
        <dbReference type="EMBL" id="TSD08641.1"/>
    </source>
</evidence>
<feature type="domain" description="GLUG" evidence="2">
    <location>
        <begin position="263"/>
        <end position="289"/>
    </location>
</feature>
<feature type="domain" description="GLUG" evidence="2">
    <location>
        <begin position="355"/>
        <end position="379"/>
    </location>
</feature>
<organism evidence="3 4">
    <name type="scientific">Haloglomus irregulare</name>
    <dbReference type="NCBI Taxonomy" id="2234134"/>
    <lineage>
        <taxon>Archaea</taxon>
        <taxon>Methanobacteriati</taxon>
        <taxon>Methanobacteriota</taxon>
        <taxon>Stenosarchaea group</taxon>
        <taxon>Halobacteria</taxon>
        <taxon>Halobacteriales</taxon>
        <taxon>Natronomonadaceae</taxon>
        <taxon>Haloglomus</taxon>
    </lineage>
</organism>
<comment type="caution">
    <text evidence="3">The sequence shown here is derived from an EMBL/GenBank/DDBJ whole genome shotgun (WGS) entry which is preliminary data.</text>
</comment>
<gene>
    <name evidence="3" type="ORF">DP107_18870</name>
</gene>
<dbReference type="Gene3D" id="2.160.20.110">
    <property type="match status" value="2"/>
</dbReference>
<keyword evidence="4" id="KW-1185">Reference proteome</keyword>
<dbReference type="EMBL" id="QMDX01000031">
    <property type="protein sequence ID" value="TSD08641.1"/>
    <property type="molecule type" value="Genomic_DNA"/>
</dbReference>
<evidence type="ECO:0000259" key="2">
    <source>
        <dbReference type="Pfam" id="PF07581"/>
    </source>
</evidence>
<accession>A0A554MU70</accession>
<evidence type="ECO:0000256" key="1">
    <source>
        <dbReference type="SAM" id="MobiDB-lite"/>
    </source>
</evidence>
<reference evidence="3 4" key="1">
    <citation type="submission" date="2018-06" db="EMBL/GenBank/DDBJ databases">
        <title>Natronomonas sp. F16-60 a new haloarchaeon isolated from a solar saltern of Isla Cristina, Huelva, Spain.</title>
        <authorList>
            <person name="Duran-Viseras A."/>
            <person name="Sanchez-Porro C."/>
            <person name="Ventosa A."/>
        </authorList>
    </citation>
    <scope>NUCLEOTIDE SEQUENCE [LARGE SCALE GENOMIC DNA]</scope>
    <source>
        <strain evidence="3 4">F16-60</strain>
    </source>
</reference>
<feature type="domain" description="GLUG" evidence="2">
    <location>
        <begin position="239"/>
        <end position="261"/>
    </location>
</feature>